<dbReference type="InterPro" id="IPR001086">
    <property type="entry name" value="Preph_deHydtase"/>
</dbReference>
<dbReference type="PANTHER" id="PTHR21022">
    <property type="entry name" value="PREPHENATE DEHYDRATASE P PROTEIN"/>
    <property type="match status" value="1"/>
</dbReference>
<keyword evidence="4" id="KW-0456">Lyase</keyword>
<dbReference type="AlphaFoldDB" id="A0A382VYT6"/>
<dbReference type="Gene3D" id="3.40.190.10">
    <property type="entry name" value="Periplasmic binding protein-like II"/>
    <property type="match status" value="2"/>
</dbReference>
<gene>
    <name evidence="8" type="ORF">METZ01_LOCUS404531</name>
</gene>
<dbReference type="SUPFAM" id="SSF53850">
    <property type="entry name" value="Periplasmic binding protein-like II"/>
    <property type="match status" value="1"/>
</dbReference>
<evidence type="ECO:0000256" key="4">
    <source>
        <dbReference type="ARBA" id="ARBA00023239"/>
    </source>
</evidence>
<organism evidence="8">
    <name type="scientific">marine metagenome</name>
    <dbReference type="NCBI Taxonomy" id="408172"/>
    <lineage>
        <taxon>unclassified sequences</taxon>
        <taxon>metagenomes</taxon>
        <taxon>ecological metagenomes</taxon>
    </lineage>
</organism>
<dbReference type="InterPro" id="IPR045865">
    <property type="entry name" value="ACT-like_dom_sf"/>
</dbReference>
<dbReference type="PANTHER" id="PTHR21022:SF19">
    <property type="entry name" value="PREPHENATE DEHYDRATASE-RELATED"/>
    <property type="match status" value="1"/>
</dbReference>
<dbReference type="EMBL" id="UINC01155680">
    <property type="protein sequence ID" value="SVD51677.1"/>
    <property type="molecule type" value="Genomic_DNA"/>
</dbReference>
<feature type="non-terminal residue" evidence="8">
    <location>
        <position position="250"/>
    </location>
</feature>
<dbReference type="PROSITE" id="PS51171">
    <property type="entry name" value="PREPHENATE_DEHYDR_3"/>
    <property type="match status" value="1"/>
</dbReference>
<evidence type="ECO:0008006" key="9">
    <source>
        <dbReference type="Google" id="ProtNLM"/>
    </source>
</evidence>
<sequence length="250" mass="28335">MKKEIDKRTSYLGPKGTYSEEAALIHKNQKENLIDPKKNIFEVLESVEKKINFEGIIPIENSRVGTIIEVIDYLIKSKNLFLNKEILVPIEACLITKNKIDSLDYITEIISKPEAINQCNEWIRKNLNEDVILTESPSTGDAVSSLNNHDSSVAAIGPERAAIINEYYIFERGIQDFKNNITRFVVISNNPTKKSGKDKTSIAFDFKTKDKSGLLLAALESFSKRNINLQKIESRPKGTQMGEYTFIIDF</sequence>
<evidence type="ECO:0000313" key="8">
    <source>
        <dbReference type="EMBL" id="SVD51677.1"/>
    </source>
</evidence>
<dbReference type="SUPFAM" id="SSF55021">
    <property type="entry name" value="ACT-like"/>
    <property type="match status" value="1"/>
</dbReference>
<keyword evidence="1" id="KW-0028">Amino-acid biosynthesis</keyword>
<name>A0A382VYT6_9ZZZZ</name>
<evidence type="ECO:0000256" key="3">
    <source>
        <dbReference type="ARBA" id="ARBA00023222"/>
    </source>
</evidence>
<keyword evidence="2" id="KW-0057">Aromatic amino acid biosynthesis</keyword>
<evidence type="ECO:0000259" key="6">
    <source>
        <dbReference type="PROSITE" id="PS51171"/>
    </source>
</evidence>
<feature type="domain" description="Prephenate dehydratase" evidence="6">
    <location>
        <begin position="8"/>
        <end position="189"/>
    </location>
</feature>
<keyword evidence="3" id="KW-0584">Phenylalanine biosynthesis</keyword>
<dbReference type="Pfam" id="PF00800">
    <property type="entry name" value="PDT"/>
    <property type="match status" value="1"/>
</dbReference>
<evidence type="ECO:0000256" key="2">
    <source>
        <dbReference type="ARBA" id="ARBA00023141"/>
    </source>
</evidence>
<dbReference type="CDD" id="cd04905">
    <property type="entry name" value="ACT_CM-PDT"/>
    <property type="match status" value="1"/>
</dbReference>
<dbReference type="Gene3D" id="3.30.70.260">
    <property type="match status" value="1"/>
</dbReference>
<proteinExistence type="predicted"/>
<protein>
    <recommendedName>
        <fullName evidence="9">Prephenate dehydratase</fullName>
    </recommendedName>
</protein>
<evidence type="ECO:0000256" key="5">
    <source>
        <dbReference type="ARBA" id="ARBA00029440"/>
    </source>
</evidence>
<dbReference type="GO" id="GO:0005737">
    <property type="term" value="C:cytoplasm"/>
    <property type="evidence" value="ECO:0007669"/>
    <property type="project" value="TreeGrafter"/>
</dbReference>
<evidence type="ECO:0000256" key="1">
    <source>
        <dbReference type="ARBA" id="ARBA00022605"/>
    </source>
</evidence>
<accession>A0A382VYT6</accession>
<dbReference type="GO" id="GO:0004664">
    <property type="term" value="F:prephenate dehydratase activity"/>
    <property type="evidence" value="ECO:0007669"/>
    <property type="project" value="InterPro"/>
</dbReference>
<comment type="pathway">
    <text evidence="5">Amino-acid biosynthesis.</text>
</comment>
<dbReference type="GO" id="GO:0009094">
    <property type="term" value="P:L-phenylalanine biosynthetic process"/>
    <property type="evidence" value="ECO:0007669"/>
    <property type="project" value="UniProtKB-KW"/>
</dbReference>
<feature type="domain" description="ACT" evidence="7">
    <location>
        <begin position="203"/>
        <end position="250"/>
    </location>
</feature>
<evidence type="ECO:0000259" key="7">
    <source>
        <dbReference type="PROSITE" id="PS51671"/>
    </source>
</evidence>
<dbReference type="PROSITE" id="PS51671">
    <property type="entry name" value="ACT"/>
    <property type="match status" value="1"/>
</dbReference>
<reference evidence="8" key="1">
    <citation type="submission" date="2018-05" db="EMBL/GenBank/DDBJ databases">
        <authorList>
            <person name="Lanie J.A."/>
            <person name="Ng W.-L."/>
            <person name="Kazmierczak K.M."/>
            <person name="Andrzejewski T.M."/>
            <person name="Davidsen T.M."/>
            <person name="Wayne K.J."/>
            <person name="Tettelin H."/>
            <person name="Glass J.I."/>
            <person name="Rusch D."/>
            <person name="Podicherti R."/>
            <person name="Tsui H.-C.T."/>
            <person name="Winkler M.E."/>
        </authorList>
    </citation>
    <scope>NUCLEOTIDE SEQUENCE</scope>
</reference>
<dbReference type="InterPro" id="IPR002912">
    <property type="entry name" value="ACT_dom"/>
</dbReference>